<protein>
    <recommendedName>
        <fullName evidence="1">Helicase XPB/Ssl2 N-terminal domain-containing protein</fullName>
    </recommendedName>
</protein>
<reference evidence="2 3" key="1">
    <citation type="submission" date="2018-12" db="EMBL/GenBank/DDBJ databases">
        <authorList>
            <person name="Li F."/>
        </authorList>
    </citation>
    <scope>NUCLEOTIDE SEQUENCE [LARGE SCALE GENOMIC DNA]</scope>
    <source>
        <strain evidence="2 3">8H24J-4-2</strain>
    </source>
</reference>
<evidence type="ECO:0000313" key="3">
    <source>
        <dbReference type="Proteomes" id="UP000288603"/>
    </source>
</evidence>
<keyword evidence="3" id="KW-1185">Reference proteome</keyword>
<proteinExistence type="predicted"/>
<accession>A0A444QCZ1</accession>
<dbReference type="AlphaFoldDB" id="A0A444QCZ1"/>
<feature type="domain" description="Helicase XPB/Ssl2 N-terminal" evidence="1">
    <location>
        <begin position="348"/>
        <end position="477"/>
    </location>
</feature>
<dbReference type="Proteomes" id="UP000288603">
    <property type="component" value="Unassembled WGS sequence"/>
</dbReference>
<dbReference type="Pfam" id="PF13625">
    <property type="entry name" value="Helicase_C_3"/>
    <property type="match status" value="1"/>
</dbReference>
<dbReference type="EMBL" id="RZNC01000002">
    <property type="protein sequence ID" value="RWZ64508.1"/>
    <property type="molecule type" value="Genomic_DNA"/>
</dbReference>
<dbReference type="RefSeq" id="WP_128498286.1">
    <property type="nucleotide sequence ID" value="NZ_RZNC01000002.1"/>
</dbReference>
<organism evidence="2 3">
    <name type="scientific">Labedella populi</name>
    <dbReference type="NCBI Taxonomy" id="2498850"/>
    <lineage>
        <taxon>Bacteria</taxon>
        <taxon>Bacillati</taxon>
        <taxon>Actinomycetota</taxon>
        <taxon>Actinomycetes</taxon>
        <taxon>Micrococcales</taxon>
        <taxon>Microbacteriaceae</taxon>
        <taxon>Labedella</taxon>
    </lineage>
</organism>
<dbReference type="InterPro" id="IPR032830">
    <property type="entry name" value="XPB/Ssl2_N"/>
</dbReference>
<dbReference type="OrthoDB" id="3415124at2"/>
<gene>
    <name evidence="2" type="ORF">ELQ92_07035</name>
</gene>
<evidence type="ECO:0000259" key="1">
    <source>
        <dbReference type="Pfam" id="PF13625"/>
    </source>
</evidence>
<comment type="caution">
    <text evidence="2">The sequence shown here is derived from an EMBL/GenBank/DDBJ whole genome shotgun (WGS) entry which is preliminary data.</text>
</comment>
<evidence type="ECO:0000313" key="2">
    <source>
        <dbReference type="EMBL" id="RWZ64508.1"/>
    </source>
</evidence>
<name>A0A444QCZ1_9MICO</name>
<sequence>MTDTLALAGALRRWDDDRLSALLAARGVPDDAHISDLFDLAEYLLDRSRLEATVRRLDRRTLVVLTAAAELARPFAFEELIALVDRRGGDVQWDADDLAAARSRAETAGLLLVEDLDVPIDAVGAALHAVDDGSLALDALLSAPRPSAISPTADAATVSAVAVERAFLASARTGDLLDALLRHPARELGRGGLSLPDARYLSTVIGADVDAVGRLIELAGAAGLVALEDRSWLVTRTGLEWLRLGIGERWRTLAESWLSSISPEILAVMTSTRHGQLGERLEAFARWWFPAGGDWLASRVERLAARSDILGLTVGGVWSPVAIALLTRGVGAATAVLAPDLPGEVDKVYVQNDLTIIAPGPLVAGLDRTLRTMTDLESRSHASTYRLSPQSVGRALSNGSTRDEILGFLRSVSLSGVPQPVEYVVSEAASRHGLIRVGPFSPHDGANATGTSYVRSSDRDYLAAIGVDQALSPLALRTPSPGVTDRLETTLPPDVVFWALQDARYPVAPESLDGSIVLLGRERLATERSRTSAETGGLLERLRSSRGAEGEATDAAWLSRQLDEAVKRRSTITVVVRFPDGSDREFRLEATGLSGGRLRGRDAKADVERTVPVRSIVSVLPN</sequence>